<keyword evidence="3" id="KW-0597">Phosphoprotein</keyword>
<keyword evidence="4" id="KW-0808">Transferase</keyword>
<keyword evidence="7" id="KW-0067">ATP-binding</keyword>
<accession>A0A163AHY9</accession>
<dbReference type="InterPro" id="IPR005467">
    <property type="entry name" value="His_kinase_dom"/>
</dbReference>
<dbReference type="PANTHER" id="PTHR42878">
    <property type="entry name" value="TWO-COMPONENT HISTIDINE KINASE"/>
    <property type="match status" value="1"/>
</dbReference>
<dbReference type="AlphaFoldDB" id="A0A163AHY9"/>
<dbReference type="PANTHER" id="PTHR42878:SF7">
    <property type="entry name" value="SENSOR HISTIDINE KINASE GLRK"/>
    <property type="match status" value="1"/>
</dbReference>
<keyword evidence="6" id="KW-0418">Kinase</keyword>
<dbReference type="EMBL" id="LQRT01000013">
    <property type="protein sequence ID" value="KZS40558.1"/>
    <property type="molecule type" value="Genomic_DNA"/>
</dbReference>
<dbReference type="OrthoDB" id="9811889at2"/>
<dbReference type="SMART" id="SM00065">
    <property type="entry name" value="GAF"/>
    <property type="match status" value="1"/>
</dbReference>
<dbReference type="Pfam" id="PF02518">
    <property type="entry name" value="HATPase_c"/>
    <property type="match status" value="1"/>
</dbReference>
<proteinExistence type="predicted"/>
<name>A0A163AHY9_9FLAO</name>
<dbReference type="PROSITE" id="PS50109">
    <property type="entry name" value="HIS_KIN"/>
    <property type="match status" value="1"/>
</dbReference>
<organism evidence="10 11">
    <name type="scientific">Aquimarina aggregata</name>
    <dbReference type="NCBI Taxonomy" id="1642818"/>
    <lineage>
        <taxon>Bacteria</taxon>
        <taxon>Pseudomonadati</taxon>
        <taxon>Bacteroidota</taxon>
        <taxon>Flavobacteriia</taxon>
        <taxon>Flavobacteriales</taxon>
        <taxon>Flavobacteriaceae</taxon>
        <taxon>Aquimarina</taxon>
    </lineage>
</organism>
<dbReference type="GO" id="GO:0005524">
    <property type="term" value="F:ATP binding"/>
    <property type="evidence" value="ECO:0007669"/>
    <property type="project" value="UniProtKB-KW"/>
</dbReference>
<dbReference type="SMART" id="SM00387">
    <property type="entry name" value="HATPase_c"/>
    <property type="match status" value="1"/>
</dbReference>
<dbReference type="Gene3D" id="3.30.565.10">
    <property type="entry name" value="Histidine kinase-like ATPase, C-terminal domain"/>
    <property type="match status" value="1"/>
</dbReference>
<dbReference type="GO" id="GO:0000156">
    <property type="term" value="F:phosphorelay response regulator activity"/>
    <property type="evidence" value="ECO:0007669"/>
    <property type="project" value="TreeGrafter"/>
</dbReference>
<dbReference type="SMART" id="SM00388">
    <property type="entry name" value="HisKA"/>
    <property type="match status" value="1"/>
</dbReference>
<evidence type="ECO:0000256" key="8">
    <source>
        <dbReference type="ARBA" id="ARBA00023012"/>
    </source>
</evidence>
<dbReference type="Gene3D" id="1.10.287.130">
    <property type="match status" value="1"/>
</dbReference>
<dbReference type="GO" id="GO:0007234">
    <property type="term" value="P:osmosensory signaling via phosphorelay pathway"/>
    <property type="evidence" value="ECO:0007669"/>
    <property type="project" value="TreeGrafter"/>
</dbReference>
<dbReference type="InterPro" id="IPR003018">
    <property type="entry name" value="GAF"/>
</dbReference>
<dbReference type="InterPro" id="IPR036097">
    <property type="entry name" value="HisK_dim/P_sf"/>
</dbReference>
<dbReference type="InterPro" id="IPR003594">
    <property type="entry name" value="HATPase_dom"/>
</dbReference>
<evidence type="ECO:0000256" key="1">
    <source>
        <dbReference type="ARBA" id="ARBA00000085"/>
    </source>
</evidence>
<dbReference type="CDD" id="cd00075">
    <property type="entry name" value="HATPase"/>
    <property type="match status" value="1"/>
</dbReference>
<dbReference type="SUPFAM" id="SSF47384">
    <property type="entry name" value="Homodimeric domain of signal transducing histidine kinase"/>
    <property type="match status" value="1"/>
</dbReference>
<dbReference type="SUPFAM" id="SSF55781">
    <property type="entry name" value="GAF domain-like"/>
    <property type="match status" value="1"/>
</dbReference>
<gene>
    <name evidence="10" type="ORF">AWE51_06300</name>
</gene>
<dbReference type="SUPFAM" id="SSF55874">
    <property type="entry name" value="ATPase domain of HSP90 chaperone/DNA topoisomerase II/histidine kinase"/>
    <property type="match status" value="1"/>
</dbReference>
<dbReference type="Proteomes" id="UP000076715">
    <property type="component" value="Unassembled WGS sequence"/>
</dbReference>
<sequence>MIPPKLPNNEKQRQIAVEKYELLDTLPEESYDNITSLMSYICETPISLITLLDGDRNFIKSHHGISMSESPREISFCGHAINSDDPLTIIEDSRKDERFFDNPLVSKHDAIFYAGAPLIDSNGYKLGTLCVYDTKPRKLTDQQQQALISMSKQVVSLFEHRYQNLKLLETQERLQMRNEDLTKFAGVVSHDLKSPLANIISITELIEYDGKGKLDEETLQYLQYLKSSSYSLRDYIDGILKFYKSDDLLKNKSENISFDEIITELKKITDTEGHVTFECTNCKEYLIVNKSALMQILINLITNAIKYHKGVDGVVIQIDLKEKDDFYEFSVTDNGDGIPKEYLNKIFDLFSVVGVADKDGNMGTGIGLATVKKIVTNLGGEIKVFSKEGEGSTFIFTIAKLFQENEYELQPHTIQKK</sequence>
<dbReference type="Gene3D" id="3.30.450.40">
    <property type="match status" value="1"/>
</dbReference>
<dbReference type="EC" id="2.7.13.3" evidence="2"/>
<keyword evidence="11" id="KW-1185">Reference proteome</keyword>
<comment type="caution">
    <text evidence="10">The sequence shown here is derived from an EMBL/GenBank/DDBJ whole genome shotgun (WGS) entry which is preliminary data.</text>
</comment>
<keyword evidence="5" id="KW-0547">Nucleotide-binding</keyword>
<evidence type="ECO:0000256" key="3">
    <source>
        <dbReference type="ARBA" id="ARBA00022553"/>
    </source>
</evidence>
<dbReference type="InterPro" id="IPR004358">
    <property type="entry name" value="Sig_transdc_His_kin-like_C"/>
</dbReference>
<dbReference type="InterPro" id="IPR050351">
    <property type="entry name" value="BphY/WalK/GraS-like"/>
</dbReference>
<reference evidence="10 11" key="1">
    <citation type="submission" date="2016-01" db="EMBL/GenBank/DDBJ databases">
        <title>The draft genome sequence of Aquimarina sp. RZW4-3-2.</title>
        <authorList>
            <person name="Wang Y."/>
        </authorList>
    </citation>
    <scope>NUCLEOTIDE SEQUENCE [LARGE SCALE GENOMIC DNA]</scope>
    <source>
        <strain evidence="10 11">RZW4-3-2</strain>
    </source>
</reference>
<evidence type="ECO:0000259" key="9">
    <source>
        <dbReference type="PROSITE" id="PS50109"/>
    </source>
</evidence>
<dbReference type="Pfam" id="PF00512">
    <property type="entry name" value="HisKA"/>
    <property type="match status" value="1"/>
</dbReference>
<dbReference type="Pfam" id="PF01590">
    <property type="entry name" value="GAF"/>
    <property type="match status" value="1"/>
</dbReference>
<evidence type="ECO:0000256" key="4">
    <source>
        <dbReference type="ARBA" id="ARBA00022679"/>
    </source>
</evidence>
<dbReference type="PRINTS" id="PR00344">
    <property type="entry name" value="BCTRLSENSOR"/>
</dbReference>
<dbReference type="InterPro" id="IPR003661">
    <property type="entry name" value="HisK_dim/P_dom"/>
</dbReference>
<dbReference type="RefSeq" id="WP_066314178.1">
    <property type="nucleotide sequence ID" value="NZ_CANLSS010000013.1"/>
</dbReference>
<dbReference type="InterPro" id="IPR036890">
    <property type="entry name" value="HATPase_C_sf"/>
</dbReference>
<dbReference type="STRING" id="1642818.AWE51_06300"/>
<evidence type="ECO:0000256" key="2">
    <source>
        <dbReference type="ARBA" id="ARBA00012438"/>
    </source>
</evidence>
<dbReference type="InterPro" id="IPR029016">
    <property type="entry name" value="GAF-like_dom_sf"/>
</dbReference>
<dbReference type="CDD" id="cd00082">
    <property type="entry name" value="HisKA"/>
    <property type="match status" value="1"/>
</dbReference>
<evidence type="ECO:0000256" key="6">
    <source>
        <dbReference type="ARBA" id="ARBA00022777"/>
    </source>
</evidence>
<dbReference type="GO" id="GO:0030295">
    <property type="term" value="F:protein kinase activator activity"/>
    <property type="evidence" value="ECO:0007669"/>
    <property type="project" value="TreeGrafter"/>
</dbReference>
<evidence type="ECO:0000313" key="11">
    <source>
        <dbReference type="Proteomes" id="UP000076715"/>
    </source>
</evidence>
<protein>
    <recommendedName>
        <fullName evidence="2">histidine kinase</fullName>
        <ecNumber evidence="2">2.7.13.3</ecNumber>
    </recommendedName>
</protein>
<evidence type="ECO:0000256" key="5">
    <source>
        <dbReference type="ARBA" id="ARBA00022741"/>
    </source>
</evidence>
<feature type="domain" description="Histidine kinase" evidence="9">
    <location>
        <begin position="187"/>
        <end position="402"/>
    </location>
</feature>
<evidence type="ECO:0000313" key="10">
    <source>
        <dbReference type="EMBL" id="KZS40558.1"/>
    </source>
</evidence>
<comment type="catalytic activity">
    <reaction evidence="1">
        <text>ATP + protein L-histidine = ADP + protein N-phospho-L-histidine.</text>
        <dbReference type="EC" id="2.7.13.3"/>
    </reaction>
</comment>
<dbReference type="GO" id="GO:0000155">
    <property type="term" value="F:phosphorelay sensor kinase activity"/>
    <property type="evidence" value="ECO:0007669"/>
    <property type="project" value="InterPro"/>
</dbReference>
<keyword evidence="8" id="KW-0902">Two-component regulatory system</keyword>
<evidence type="ECO:0000256" key="7">
    <source>
        <dbReference type="ARBA" id="ARBA00022840"/>
    </source>
</evidence>